<proteinExistence type="predicted"/>
<dbReference type="EMBL" id="JBFQXQ010000097">
    <property type="protein sequence ID" value="MEX3175504.1"/>
    <property type="molecule type" value="Genomic_DNA"/>
</dbReference>
<protein>
    <submittedName>
        <fullName evidence="1">Uncharacterized protein</fullName>
    </submittedName>
</protein>
<reference evidence="1 2" key="1">
    <citation type="submission" date="2024-07" db="EMBL/GenBank/DDBJ databases">
        <title>Genomes of novel Serratia strains from suburban soil.</title>
        <authorList>
            <person name="Markert E.X."/>
            <person name="Severe K."/>
            <person name="Severe L."/>
            <person name="Twing K.I."/>
            <person name="Ward L.M."/>
        </authorList>
    </citation>
    <scope>NUCLEOTIDE SEQUENCE [LARGE SCALE GENOMIC DNA]</scope>
    <source>
        <strain evidence="1 2">3C-UT</strain>
    </source>
</reference>
<dbReference type="Proteomes" id="UP001558101">
    <property type="component" value="Unassembled WGS sequence"/>
</dbReference>
<name>A0ABV3URB0_9GAMM</name>
<comment type="caution">
    <text evidence="1">The sequence shown here is derived from an EMBL/GenBank/DDBJ whole genome shotgun (WGS) entry which is preliminary data.</text>
</comment>
<keyword evidence="2" id="KW-1185">Reference proteome</keyword>
<organism evidence="1 2">
    <name type="scientific">Serratia quinivorans</name>
    <dbReference type="NCBI Taxonomy" id="137545"/>
    <lineage>
        <taxon>Bacteria</taxon>
        <taxon>Pseudomonadati</taxon>
        <taxon>Pseudomonadota</taxon>
        <taxon>Gammaproteobacteria</taxon>
        <taxon>Enterobacterales</taxon>
        <taxon>Yersiniaceae</taxon>
        <taxon>Serratia</taxon>
    </lineage>
</organism>
<evidence type="ECO:0000313" key="1">
    <source>
        <dbReference type="EMBL" id="MEX3175504.1"/>
    </source>
</evidence>
<feature type="non-terminal residue" evidence="1">
    <location>
        <position position="1"/>
    </location>
</feature>
<sequence length="83" mass="9696">EQGDCKQMYALIRKRVDRLQAKEIELCGWQCCEASEIYLDKGFRVSVVFDEVWLLFVERLVFLEYELERGLPPRVAAGVLTVK</sequence>
<gene>
    <name evidence="1" type="ORF">AB4M04_25985</name>
</gene>
<evidence type="ECO:0000313" key="2">
    <source>
        <dbReference type="Proteomes" id="UP001558101"/>
    </source>
</evidence>
<accession>A0ABV3URB0</accession>